<organism evidence="1">
    <name type="scientific">Ixodes ricinus</name>
    <name type="common">Common tick</name>
    <name type="synonym">Acarus ricinus</name>
    <dbReference type="NCBI Taxonomy" id="34613"/>
    <lineage>
        <taxon>Eukaryota</taxon>
        <taxon>Metazoa</taxon>
        <taxon>Ecdysozoa</taxon>
        <taxon>Arthropoda</taxon>
        <taxon>Chelicerata</taxon>
        <taxon>Arachnida</taxon>
        <taxon>Acari</taxon>
        <taxon>Parasitiformes</taxon>
        <taxon>Ixodida</taxon>
        <taxon>Ixodoidea</taxon>
        <taxon>Ixodidae</taxon>
        <taxon>Ixodinae</taxon>
        <taxon>Ixodes</taxon>
    </lineage>
</organism>
<accession>A0A6B0U4T5</accession>
<sequence>MKTRAMITMAPVKTPPIGVRTPLLLLMAVLEKLPVPGYALTKDPIRLQMPIAIISCVESKVLPLANAFAIATDSRIDSKAMIGMPEPSSWTMSKKSL</sequence>
<dbReference type="EMBL" id="GIFC01005459">
    <property type="protein sequence ID" value="MXU87542.1"/>
    <property type="molecule type" value="Transcribed_RNA"/>
</dbReference>
<proteinExistence type="predicted"/>
<protein>
    <submittedName>
        <fullName evidence="1">Uncharacterized protein</fullName>
    </submittedName>
</protein>
<reference evidence="1" key="1">
    <citation type="submission" date="2019-12" db="EMBL/GenBank/DDBJ databases">
        <title>An insight into the sialome of adult female Ixodes ricinus ticks feeding for 6 days.</title>
        <authorList>
            <person name="Perner J."/>
            <person name="Ribeiro J.M.C."/>
        </authorList>
    </citation>
    <scope>NUCLEOTIDE SEQUENCE</scope>
    <source>
        <strain evidence="1">Semi-engorged</strain>
        <tissue evidence="1">Salivary glands</tissue>
    </source>
</reference>
<name>A0A6B0U4T5_IXORI</name>
<dbReference type="AlphaFoldDB" id="A0A6B0U4T5"/>
<evidence type="ECO:0000313" key="1">
    <source>
        <dbReference type="EMBL" id="MXU87542.1"/>
    </source>
</evidence>